<feature type="domain" description="TonB-dependent receptor-like beta-barrel" evidence="15">
    <location>
        <begin position="347"/>
        <end position="715"/>
    </location>
</feature>
<evidence type="ECO:0000256" key="9">
    <source>
        <dbReference type="ARBA" id="ARBA00023136"/>
    </source>
</evidence>
<evidence type="ECO:0000256" key="4">
    <source>
        <dbReference type="ARBA" id="ARBA00022496"/>
    </source>
</evidence>
<dbReference type="Gene3D" id="2.40.170.20">
    <property type="entry name" value="TonB-dependent receptor, beta-barrel domain"/>
    <property type="match status" value="1"/>
</dbReference>
<evidence type="ECO:0000259" key="15">
    <source>
        <dbReference type="Pfam" id="PF00593"/>
    </source>
</evidence>
<feature type="domain" description="TonB-dependent receptor plug" evidence="16">
    <location>
        <begin position="69"/>
        <end position="175"/>
    </location>
</feature>
<evidence type="ECO:0000256" key="10">
    <source>
        <dbReference type="ARBA" id="ARBA00023237"/>
    </source>
</evidence>
<proteinExistence type="inferred from homology"/>
<comment type="subcellular location">
    <subcellularLocation>
        <location evidence="1 11">Cell outer membrane</location>
        <topology evidence="1 11">Multi-pass membrane protein</topology>
    </subcellularLocation>
</comment>
<dbReference type="InterPro" id="IPR039426">
    <property type="entry name" value="TonB-dep_rcpt-like"/>
</dbReference>
<keyword evidence="9 11" id="KW-0472">Membrane</keyword>
<dbReference type="InterPro" id="IPR012910">
    <property type="entry name" value="Plug_dom"/>
</dbReference>
<accession>A0ABS0XUP5</accession>
<gene>
    <name evidence="17" type="ORF">JAO74_18385</name>
</gene>
<name>A0ABS0XUP5_9SPHN</name>
<dbReference type="InterPro" id="IPR036942">
    <property type="entry name" value="Beta-barrel_TonB_sf"/>
</dbReference>
<evidence type="ECO:0000256" key="6">
    <source>
        <dbReference type="ARBA" id="ARBA00023004"/>
    </source>
</evidence>
<feature type="signal peptide" evidence="14">
    <location>
        <begin position="1"/>
        <end position="21"/>
    </location>
</feature>
<evidence type="ECO:0000313" key="17">
    <source>
        <dbReference type="EMBL" id="MBJ6123743.1"/>
    </source>
</evidence>
<keyword evidence="5 11" id="KW-0812">Transmembrane</keyword>
<keyword evidence="2 11" id="KW-0813">Transport</keyword>
<reference evidence="18" key="1">
    <citation type="submission" date="2020-12" db="EMBL/GenBank/DDBJ databases">
        <title>Hymenobacter sp.</title>
        <authorList>
            <person name="Kim M.K."/>
        </authorList>
    </citation>
    <scope>NUCLEOTIDE SEQUENCE [LARGE SCALE GENOMIC DNA]</scope>
    <source>
        <strain evidence="18">BT553</strain>
    </source>
</reference>
<keyword evidence="10 11" id="KW-0998">Cell outer membrane</keyword>
<evidence type="ECO:0000256" key="1">
    <source>
        <dbReference type="ARBA" id="ARBA00004571"/>
    </source>
</evidence>
<keyword evidence="6" id="KW-0408">Iron</keyword>
<dbReference type="InterPro" id="IPR000531">
    <property type="entry name" value="Beta-barrel_TonB"/>
</dbReference>
<evidence type="ECO:0000256" key="5">
    <source>
        <dbReference type="ARBA" id="ARBA00022692"/>
    </source>
</evidence>
<dbReference type="Pfam" id="PF07715">
    <property type="entry name" value="Plug"/>
    <property type="match status" value="1"/>
</dbReference>
<keyword evidence="18" id="KW-1185">Reference proteome</keyword>
<keyword evidence="8 12" id="KW-0798">TonB box</keyword>
<keyword evidence="4" id="KW-0410">Iron transport</keyword>
<dbReference type="PANTHER" id="PTHR32552">
    <property type="entry name" value="FERRICHROME IRON RECEPTOR-RELATED"/>
    <property type="match status" value="1"/>
</dbReference>
<feature type="region of interest" description="Disordered" evidence="13">
    <location>
        <begin position="31"/>
        <end position="53"/>
    </location>
</feature>
<dbReference type="RefSeq" id="WP_199041793.1">
    <property type="nucleotide sequence ID" value="NZ_JAELXS010000022.1"/>
</dbReference>
<evidence type="ECO:0000256" key="2">
    <source>
        <dbReference type="ARBA" id="ARBA00022448"/>
    </source>
</evidence>
<protein>
    <submittedName>
        <fullName evidence="17">TonB-dependent receptor</fullName>
    </submittedName>
</protein>
<dbReference type="SUPFAM" id="SSF56935">
    <property type="entry name" value="Porins"/>
    <property type="match status" value="1"/>
</dbReference>
<evidence type="ECO:0000259" key="16">
    <source>
        <dbReference type="Pfam" id="PF07715"/>
    </source>
</evidence>
<evidence type="ECO:0000256" key="13">
    <source>
        <dbReference type="SAM" id="MobiDB-lite"/>
    </source>
</evidence>
<keyword evidence="3 11" id="KW-1134">Transmembrane beta strand</keyword>
<keyword evidence="7" id="KW-0406">Ion transport</keyword>
<keyword evidence="14" id="KW-0732">Signal</keyword>
<keyword evidence="17" id="KW-0675">Receptor</keyword>
<dbReference type="PROSITE" id="PS52016">
    <property type="entry name" value="TONB_DEPENDENT_REC_3"/>
    <property type="match status" value="1"/>
</dbReference>
<sequence length="770" mass="80860">MKFVHVLAGCSLLAIAGAAQAQTRSAETQAGATSAQVQVPGDELPPETTAEQGSVGDIVVTANRREERLQSVPVTVSLVDGAQLTRQNVNAVEDLARTTPALNNAGPPGFGALSIRGIGGLSFSRSSEGSVGVVVDGVSLANTSTNPPLLFDVARVEVLEGPQGTLFGRNSSAGVINIVTNAPDPSRVEVIAHADIGTRNNYIARGAVNLPIASNAALRVTGSYSQDPQVQRNLFDGTYGRREAKAGRARFLWEPTSSITVNLAADYTDSDVNGGTPWAVYSSSPTSLLTARLNACGVQVGPKNQEGCVNPSNLTSATSYGFSGQVDVDLGGPTLTSITALRRSRTNNNQDVDSTTANRLFQRTNDRISNFSQELRISSPSTGTVQYVGGLFYFKSNLNNVITQSGQILADLPLIRACPLPAAALCGLTLGQSRPSATSTESYAAFGQATINVDDRLRFILGGRLGREDVRSSSPGSTTVPGALAAFTPSTAISARAADTYFSYRVGAQYDVTSDIMAFATYTRGYKGPATNDTATSAATPLLVKPEIPKSGEIGFKATLPGGRAAINATAFYTKVDNFQAQFFDASIPAFVFGNAPELTSKGVSAQLFGRPAKGLTTNLGVTYLDAKYGEGYSIANFRNAVASAEGKQLVGSSKWSVTASGEYSTAVSGSLNAFVQADMVYRSKQFFNATNDAILAVDGAAIFGGRLGVRTADQQFGVSVFTRNLFNTFRPSTRFATPIAAQQLDPLSFSQFAGPESRRVIGLSLDARF</sequence>
<evidence type="ECO:0000256" key="14">
    <source>
        <dbReference type="SAM" id="SignalP"/>
    </source>
</evidence>
<dbReference type="Proteomes" id="UP000640426">
    <property type="component" value="Unassembled WGS sequence"/>
</dbReference>
<dbReference type="Pfam" id="PF00593">
    <property type="entry name" value="TonB_dep_Rec_b-barrel"/>
    <property type="match status" value="1"/>
</dbReference>
<comment type="caution">
    <text evidence="17">The sequence shown here is derived from an EMBL/GenBank/DDBJ whole genome shotgun (WGS) entry which is preliminary data.</text>
</comment>
<evidence type="ECO:0000256" key="11">
    <source>
        <dbReference type="PROSITE-ProRule" id="PRU01360"/>
    </source>
</evidence>
<dbReference type="EMBL" id="JAELXS010000022">
    <property type="protein sequence ID" value="MBJ6123743.1"/>
    <property type="molecule type" value="Genomic_DNA"/>
</dbReference>
<evidence type="ECO:0000256" key="12">
    <source>
        <dbReference type="RuleBase" id="RU003357"/>
    </source>
</evidence>
<feature type="chain" id="PRO_5045761564" evidence="14">
    <location>
        <begin position="22"/>
        <end position="770"/>
    </location>
</feature>
<evidence type="ECO:0000256" key="3">
    <source>
        <dbReference type="ARBA" id="ARBA00022452"/>
    </source>
</evidence>
<evidence type="ECO:0000256" key="7">
    <source>
        <dbReference type="ARBA" id="ARBA00023065"/>
    </source>
</evidence>
<evidence type="ECO:0000256" key="8">
    <source>
        <dbReference type="ARBA" id="ARBA00023077"/>
    </source>
</evidence>
<dbReference type="PANTHER" id="PTHR32552:SF81">
    <property type="entry name" value="TONB-DEPENDENT OUTER MEMBRANE RECEPTOR"/>
    <property type="match status" value="1"/>
</dbReference>
<organism evidence="17 18">
    <name type="scientific">Sphingomonas mollis</name>
    <dbReference type="NCBI Taxonomy" id="2795726"/>
    <lineage>
        <taxon>Bacteria</taxon>
        <taxon>Pseudomonadati</taxon>
        <taxon>Pseudomonadota</taxon>
        <taxon>Alphaproteobacteria</taxon>
        <taxon>Sphingomonadales</taxon>
        <taxon>Sphingomonadaceae</taxon>
        <taxon>Sphingomonas</taxon>
    </lineage>
</organism>
<evidence type="ECO:0000313" key="18">
    <source>
        <dbReference type="Proteomes" id="UP000640426"/>
    </source>
</evidence>
<comment type="similarity">
    <text evidence="11 12">Belongs to the TonB-dependent receptor family.</text>
</comment>